<feature type="transmembrane region" description="Helical" evidence="6">
    <location>
        <begin position="33"/>
        <end position="54"/>
    </location>
</feature>
<feature type="compositionally biased region" description="Basic residues" evidence="5">
    <location>
        <begin position="1"/>
        <end position="11"/>
    </location>
</feature>
<keyword evidence="4 6" id="KW-0472">Membrane</keyword>
<gene>
    <name evidence="7" type="ORF">UFOPK1811_00863</name>
    <name evidence="8" type="ORF">UFOPK2360_00981</name>
    <name evidence="9" type="ORF">UFOPK2659_00929</name>
    <name evidence="10" type="ORF">UFOPK2922_00126</name>
    <name evidence="11" type="ORF">UFOPK3306_01034</name>
</gene>
<dbReference type="AlphaFoldDB" id="A0A6J6VAB0"/>
<evidence type="ECO:0000313" key="9">
    <source>
        <dbReference type="EMBL" id="CAB4725280.1"/>
    </source>
</evidence>
<reference evidence="10" key="1">
    <citation type="submission" date="2020-05" db="EMBL/GenBank/DDBJ databases">
        <authorList>
            <person name="Chiriac C."/>
            <person name="Salcher M."/>
            <person name="Ghai R."/>
            <person name="Kavagutti S V."/>
        </authorList>
    </citation>
    <scope>NUCLEOTIDE SEQUENCE</scope>
</reference>
<dbReference type="EMBL" id="CAFBLI010000087">
    <property type="protein sequence ID" value="CAB4872716.1"/>
    <property type="molecule type" value="Genomic_DNA"/>
</dbReference>
<accession>A0A6J6VAB0</accession>
<dbReference type="HAMAP" id="MF_00631">
    <property type="entry name" value="CrgA"/>
    <property type="match status" value="1"/>
</dbReference>
<organism evidence="10">
    <name type="scientific">freshwater metagenome</name>
    <dbReference type="NCBI Taxonomy" id="449393"/>
    <lineage>
        <taxon>unclassified sequences</taxon>
        <taxon>metagenomes</taxon>
        <taxon>ecological metagenomes</taxon>
    </lineage>
</organism>
<evidence type="ECO:0000256" key="6">
    <source>
        <dbReference type="SAM" id="Phobius"/>
    </source>
</evidence>
<evidence type="ECO:0000313" key="8">
    <source>
        <dbReference type="EMBL" id="CAB4688302.1"/>
    </source>
</evidence>
<keyword evidence="3 6" id="KW-1133">Transmembrane helix</keyword>
<dbReference type="EMBL" id="CAEZZS010000002">
    <property type="protein sequence ID" value="CAB4767437.1"/>
    <property type="molecule type" value="Genomic_DNA"/>
</dbReference>
<evidence type="ECO:0000256" key="2">
    <source>
        <dbReference type="ARBA" id="ARBA00022692"/>
    </source>
</evidence>
<feature type="region of interest" description="Disordered" evidence="5">
    <location>
        <begin position="1"/>
        <end position="29"/>
    </location>
</feature>
<dbReference type="EMBL" id="CAEZUJ010000030">
    <property type="protein sequence ID" value="CAB4601893.1"/>
    <property type="molecule type" value="Genomic_DNA"/>
</dbReference>
<evidence type="ECO:0000256" key="5">
    <source>
        <dbReference type="SAM" id="MobiDB-lite"/>
    </source>
</evidence>
<evidence type="ECO:0000313" key="11">
    <source>
        <dbReference type="EMBL" id="CAB4872716.1"/>
    </source>
</evidence>
<feature type="compositionally biased region" description="Polar residues" evidence="5">
    <location>
        <begin position="15"/>
        <end position="27"/>
    </location>
</feature>
<dbReference type="EMBL" id="CAEZXH010000062">
    <property type="protein sequence ID" value="CAB4688302.1"/>
    <property type="molecule type" value="Genomic_DNA"/>
</dbReference>
<name>A0A6J6VAB0_9ZZZZ</name>
<evidence type="ECO:0000256" key="3">
    <source>
        <dbReference type="ARBA" id="ARBA00022989"/>
    </source>
</evidence>
<evidence type="ECO:0000256" key="4">
    <source>
        <dbReference type="ARBA" id="ARBA00023136"/>
    </source>
</evidence>
<sequence length="87" mass="9895">MPKSRIRKKVKQERTVQAQVVQTTPEPTESPKWLAPAMLTAFLLGLAWIVVYYITQTKYPIPNLGAWNMGIGFVFVGIGFSLATRWR</sequence>
<proteinExistence type="inferred from homology"/>
<evidence type="ECO:0000313" key="10">
    <source>
        <dbReference type="EMBL" id="CAB4767437.1"/>
    </source>
</evidence>
<evidence type="ECO:0000313" key="7">
    <source>
        <dbReference type="EMBL" id="CAB4601893.1"/>
    </source>
</evidence>
<dbReference type="EMBL" id="CAEZYJ010000148">
    <property type="protein sequence ID" value="CAB4725280.1"/>
    <property type="molecule type" value="Genomic_DNA"/>
</dbReference>
<evidence type="ECO:0000256" key="1">
    <source>
        <dbReference type="ARBA" id="ARBA00022475"/>
    </source>
</evidence>
<dbReference type="InterPro" id="IPR009619">
    <property type="entry name" value="CrgA"/>
</dbReference>
<feature type="transmembrane region" description="Helical" evidence="6">
    <location>
        <begin position="66"/>
        <end position="84"/>
    </location>
</feature>
<dbReference type="Pfam" id="PF06781">
    <property type="entry name" value="CrgA"/>
    <property type="match status" value="1"/>
</dbReference>
<keyword evidence="1" id="KW-1003">Cell membrane</keyword>
<protein>
    <submittedName>
        <fullName evidence="10">Unannotated protein</fullName>
    </submittedName>
</protein>
<keyword evidence="2 6" id="KW-0812">Transmembrane</keyword>